<name>A0ABV3Y335_9ACTN</name>
<organism evidence="1 2">
    <name type="scientific">Ferrimicrobium acidiphilum</name>
    <dbReference type="NCBI Taxonomy" id="121039"/>
    <lineage>
        <taxon>Bacteria</taxon>
        <taxon>Bacillati</taxon>
        <taxon>Actinomycetota</taxon>
        <taxon>Acidimicrobiia</taxon>
        <taxon>Acidimicrobiales</taxon>
        <taxon>Acidimicrobiaceae</taxon>
        <taxon>Ferrimicrobium</taxon>
    </lineage>
</organism>
<comment type="caution">
    <text evidence="1">The sequence shown here is derived from an EMBL/GenBank/DDBJ whole genome shotgun (WGS) entry which is preliminary data.</text>
</comment>
<dbReference type="Proteomes" id="UP001560267">
    <property type="component" value="Unassembled WGS sequence"/>
</dbReference>
<proteinExistence type="predicted"/>
<dbReference type="EMBL" id="JBFSHR010000031">
    <property type="protein sequence ID" value="MEX6429982.1"/>
    <property type="molecule type" value="Genomic_DNA"/>
</dbReference>
<evidence type="ECO:0000313" key="2">
    <source>
        <dbReference type="Proteomes" id="UP001560267"/>
    </source>
</evidence>
<sequence length="128" mass="13815">MAGKKSVSFKGKQVDLDSFANKIEEFLKSDGFTVESTGDAEKGYVLQAKKGGFLSEVISAQRALILSLSGPADDATLTIGIGNWKKDLVITAVETLFVSDLFLPVDVAEMAWTAEVENKILKKIEAMV</sequence>
<keyword evidence="2" id="KW-1185">Reference proteome</keyword>
<protein>
    <submittedName>
        <fullName evidence="1">Uncharacterized protein</fullName>
    </submittedName>
</protein>
<evidence type="ECO:0000313" key="1">
    <source>
        <dbReference type="EMBL" id="MEX6429982.1"/>
    </source>
</evidence>
<gene>
    <name evidence="1" type="ORF">AB6A68_09045</name>
</gene>
<accession>A0ABV3Y335</accession>
<reference evidence="1 2" key="1">
    <citation type="submission" date="2024-07" db="EMBL/GenBank/DDBJ databases">
        <title>Draft Genome Sequence of Ferrimicrobium acidiphilum Strain YE2023, Isolated from a Pulp of Bioleach Reactor.</title>
        <authorList>
            <person name="Elkina Y.A."/>
            <person name="Bulaeva A.G."/>
            <person name="Beletsky A.V."/>
            <person name="Mardanov A.V."/>
        </authorList>
    </citation>
    <scope>NUCLEOTIDE SEQUENCE [LARGE SCALE GENOMIC DNA]</scope>
    <source>
        <strain evidence="1 2">YE2023</strain>
    </source>
</reference>
<dbReference type="RefSeq" id="WP_298388130.1">
    <property type="nucleotide sequence ID" value="NZ_JBFSHR010000031.1"/>
</dbReference>